<comment type="caution">
    <text evidence="1">The sequence shown here is derived from an EMBL/GenBank/DDBJ whole genome shotgun (WGS) entry which is preliminary data.</text>
</comment>
<evidence type="ECO:0000313" key="2">
    <source>
        <dbReference type="Proteomes" id="UP000821845"/>
    </source>
</evidence>
<reference evidence="1" key="1">
    <citation type="submission" date="2020-05" db="EMBL/GenBank/DDBJ databases">
        <title>Large-scale comparative analyses of tick genomes elucidate their genetic diversity and vector capacities.</title>
        <authorList>
            <person name="Jia N."/>
            <person name="Wang J."/>
            <person name="Shi W."/>
            <person name="Du L."/>
            <person name="Sun Y."/>
            <person name="Zhan W."/>
            <person name="Jiang J."/>
            <person name="Wang Q."/>
            <person name="Zhang B."/>
            <person name="Ji P."/>
            <person name="Sakyi L.B."/>
            <person name="Cui X."/>
            <person name="Yuan T."/>
            <person name="Jiang B."/>
            <person name="Yang W."/>
            <person name="Lam T.T.-Y."/>
            <person name="Chang Q."/>
            <person name="Ding S."/>
            <person name="Wang X."/>
            <person name="Zhu J."/>
            <person name="Ruan X."/>
            <person name="Zhao L."/>
            <person name="Wei J."/>
            <person name="Que T."/>
            <person name="Du C."/>
            <person name="Cheng J."/>
            <person name="Dai P."/>
            <person name="Han X."/>
            <person name="Huang E."/>
            <person name="Gao Y."/>
            <person name="Liu J."/>
            <person name="Shao H."/>
            <person name="Ye R."/>
            <person name="Li L."/>
            <person name="Wei W."/>
            <person name="Wang X."/>
            <person name="Wang C."/>
            <person name="Yang T."/>
            <person name="Huo Q."/>
            <person name="Li W."/>
            <person name="Guo W."/>
            <person name="Chen H."/>
            <person name="Zhou L."/>
            <person name="Ni X."/>
            <person name="Tian J."/>
            <person name="Zhou Y."/>
            <person name="Sheng Y."/>
            <person name="Liu T."/>
            <person name="Pan Y."/>
            <person name="Xia L."/>
            <person name="Li J."/>
            <person name="Zhao F."/>
            <person name="Cao W."/>
        </authorList>
    </citation>
    <scope>NUCLEOTIDE SEQUENCE</scope>
    <source>
        <strain evidence="1">Hyas-2018</strain>
    </source>
</reference>
<keyword evidence="2" id="KW-1185">Reference proteome</keyword>
<gene>
    <name evidence="1" type="ORF">HPB50_020879</name>
</gene>
<organism evidence="1 2">
    <name type="scientific">Hyalomma asiaticum</name>
    <name type="common">Tick</name>
    <dbReference type="NCBI Taxonomy" id="266040"/>
    <lineage>
        <taxon>Eukaryota</taxon>
        <taxon>Metazoa</taxon>
        <taxon>Ecdysozoa</taxon>
        <taxon>Arthropoda</taxon>
        <taxon>Chelicerata</taxon>
        <taxon>Arachnida</taxon>
        <taxon>Acari</taxon>
        <taxon>Parasitiformes</taxon>
        <taxon>Ixodida</taxon>
        <taxon>Ixodoidea</taxon>
        <taxon>Ixodidae</taxon>
        <taxon>Hyalomminae</taxon>
        <taxon>Hyalomma</taxon>
    </lineage>
</organism>
<evidence type="ECO:0000313" key="1">
    <source>
        <dbReference type="EMBL" id="KAH6926655.1"/>
    </source>
</evidence>
<accession>A0ACB7RW89</accession>
<proteinExistence type="predicted"/>
<name>A0ACB7RW89_HYAAI</name>
<protein>
    <submittedName>
        <fullName evidence="1">Uncharacterized protein</fullName>
    </submittedName>
</protein>
<sequence>MAAETVITQSRKRVRLEQQSTSGPLVSLQAILSLANETQRCVNEGEATFNAGHVVCCGIKSSTDTEVSVESLCLQTSAIKGPPHCVNVTVRQDTGSVKGTCTCKAGLSGKCKHFFATLIYLNRTSKDSLDLLSCTDVQQQWGRTASSCLYEPRPVNTFCHVQRPTQKEFPEDIQKEILKELIDAAPESALAKHKTLSRLGLVVVPEVPWLGYSPDGVIIQGNKRILVEVKCPVLGQEQSIAELFFVSRKDMEAYLSCYGTVRALRHAAHAITLRFLLLLRVHDYRETEPPNCVARGYHRVTASKDGRVAPPASLE</sequence>
<dbReference type="Proteomes" id="UP000821845">
    <property type="component" value="Chromosome 7"/>
</dbReference>
<dbReference type="EMBL" id="CM023487">
    <property type="protein sequence ID" value="KAH6926655.1"/>
    <property type="molecule type" value="Genomic_DNA"/>
</dbReference>